<reference evidence="1" key="1">
    <citation type="journal article" date="2020" name="Stud. Mycol.">
        <title>101 Dothideomycetes genomes: a test case for predicting lifestyles and emergence of pathogens.</title>
        <authorList>
            <person name="Haridas S."/>
            <person name="Albert R."/>
            <person name="Binder M."/>
            <person name="Bloem J."/>
            <person name="Labutti K."/>
            <person name="Salamov A."/>
            <person name="Andreopoulos B."/>
            <person name="Baker S."/>
            <person name="Barry K."/>
            <person name="Bills G."/>
            <person name="Bluhm B."/>
            <person name="Cannon C."/>
            <person name="Castanera R."/>
            <person name="Culley D."/>
            <person name="Daum C."/>
            <person name="Ezra D."/>
            <person name="Gonzalez J."/>
            <person name="Henrissat B."/>
            <person name="Kuo A."/>
            <person name="Liang C."/>
            <person name="Lipzen A."/>
            <person name="Lutzoni F."/>
            <person name="Magnuson J."/>
            <person name="Mondo S."/>
            <person name="Nolan M."/>
            <person name="Ohm R."/>
            <person name="Pangilinan J."/>
            <person name="Park H.-J."/>
            <person name="Ramirez L."/>
            <person name="Alfaro M."/>
            <person name="Sun H."/>
            <person name="Tritt A."/>
            <person name="Yoshinaga Y."/>
            <person name="Zwiers L.-H."/>
            <person name="Turgeon B."/>
            <person name="Goodwin S."/>
            <person name="Spatafora J."/>
            <person name="Crous P."/>
            <person name="Grigoriev I."/>
        </authorList>
    </citation>
    <scope>NUCLEOTIDE SEQUENCE</scope>
    <source>
        <strain evidence="1">CBS 116435</strain>
    </source>
</reference>
<organism evidence="1 2">
    <name type="scientific">Polychaeton citri CBS 116435</name>
    <dbReference type="NCBI Taxonomy" id="1314669"/>
    <lineage>
        <taxon>Eukaryota</taxon>
        <taxon>Fungi</taxon>
        <taxon>Dikarya</taxon>
        <taxon>Ascomycota</taxon>
        <taxon>Pezizomycotina</taxon>
        <taxon>Dothideomycetes</taxon>
        <taxon>Dothideomycetidae</taxon>
        <taxon>Capnodiales</taxon>
        <taxon>Capnodiaceae</taxon>
        <taxon>Polychaeton</taxon>
    </lineage>
</organism>
<keyword evidence="2" id="KW-1185">Reference proteome</keyword>
<dbReference type="AlphaFoldDB" id="A0A9P4UTF0"/>
<accession>A0A9P4UTF0</accession>
<evidence type="ECO:0000313" key="1">
    <source>
        <dbReference type="EMBL" id="KAF2726044.1"/>
    </source>
</evidence>
<gene>
    <name evidence="1" type="ORF">K431DRAFT_342301</name>
</gene>
<comment type="caution">
    <text evidence="1">The sequence shown here is derived from an EMBL/GenBank/DDBJ whole genome shotgun (WGS) entry which is preliminary data.</text>
</comment>
<dbReference type="Proteomes" id="UP000799441">
    <property type="component" value="Unassembled WGS sequence"/>
</dbReference>
<evidence type="ECO:0000313" key="2">
    <source>
        <dbReference type="Proteomes" id="UP000799441"/>
    </source>
</evidence>
<dbReference type="OrthoDB" id="3794999at2759"/>
<proteinExistence type="predicted"/>
<name>A0A9P4UTF0_9PEZI</name>
<dbReference type="EMBL" id="MU003765">
    <property type="protein sequence ID" value="KAF2726044.1"/>
    <property type="molecule type" value="Genomic_DNA"/>
</dbReference>
<protein>
    <submittedName>
        <fullName evidence="1">Uncharacterized protein</fullName>
    </submittedName>
</protein>
<sequence length="188" mass="20823">MDVPPLETYCTSGQTQACSTCVHNQSAREPRLPLSFWLLYFNTVHAKGSKSNSTLVLNYILSALGLTSATDSSTSPPSVSDGRKVDIVLDETDGLFGSEPSHVFGWPTEDGVWVRREFPADADDLDSVPIGVNQDYFVARDQMQENFSIATDSLKQQDNMEGIRRVIEQAGGQYYLKIRDCPEAMHLV</sequence>